<evidence type="ECO:0000259" key="2">
    <source>
        <dbReference type="SMART" id="SM00471"/>
    </source>
</evidence>
<dbReference type="InterPro" id="IPR052722">
    <property type="entry name" value="PgpH_phosphodiesterase"/>
</dbReference>
<protein>
    <submittedName>
        <fullName evidence="3">HDIG domain-containing protein</fullName>
    </submittedName>
</protein>
<sequence>MEKKNIKISIRNIFCNTLKSSKITYIILLMVFTFPMLLIIIGKIEPQKLNISIGDAAPYDIRSPKDVVDELTTERLKKEASDNVEPVYRVNPSVQMKMKSDIQDFFNIIRDVKSYENISVSKKANLVKDQGNIELSQREYLTAVRMDNKTLNSLENNIYDIINQIMSLGVKEDALDYEKQNVIDVFKSLDMGTDEMNLGIAIVNNTMKPNKYLDAEETQKAKAEEAEKIEPIIVKEGQIIVRKGEKVSQNAYNVIKEADLLKEEGNFQVSTIIGTLLLILLMEGIIGIYLYYFDKDVLNTSKGFILILIIILTVIISTGVNNISHYIMPVATAAMLISIVINSRLALIVNLLLSFLIGLVMGTDESIMFMFMIGGSVGAFSAMKPAQRYNIFLSGLIIGVVNILAIVSFSLIKKVEVIDIIIRCGYGLLNGILCAILTIGTLPIWENVFKILTPLKLLELLNLNQPLLKRLLMEAPGTYHHSIVVGNLSEGAAEAIGANGLLAKVGAYYHDVGKLKRPYFFKENQIGMDNPHDKLNPTLSTMIITNHTKDGLALAEKYNIPKEIKDIILQHHGDTIVAYFYYKALKEGDPKNIKVQDFRYKGPKPQTKEAAIVMLADSCEAAVRSLKEPNKGKIEEMVRNIVKGKLDDGQLRECDLTFKDLNTITNTFCNILLGIFHDRIEYPDIKLKDIKGAE</sequence>
<dbReference type="KEGG" id="spoa:EQM13_11385"/>
<feature type="transmembrane region" description="Helical" evidence="1">
    <location>
        <begin position="21"/>
        <end position="42"/>
    </location>
</feature>
<feature type="transmembrane region" description="Helical" evidence="1">
    <location>
        <begin position="304"/>
        <end position="327"/>
    </location>
</feature>
<dbReference type="InterPro" id="IPR011624">
    <property type="entry name" value="Metal-dep_PHydrolase_7TM_extra"/>
</dbReference>
<feature type="transmembrane region" description="Helical" evidence="1">
    <location>
        <begin position="272"/>
        <end position="292"/>
    </location>
</feature>
<feature type="transmembrane region" description="Helical" evidence="1">
    <location>
        <begin position="389"/>
        <end position="412"/>
    </location>
</feature>
<dbReference type="Gene3D" id="1.10.3210.10">
    <property type="entry name" value="Hypothetical protein af1432"/>
    <property type="match status" value="1"/>
</dbReference>
<keyword evidence="1" id="KW-0812">Transmembrane</keyword>
<reference evidence="4" key="1">
    <citation type="submission" date="2019-01" db="EMBL/GenBank/DDBJ databases">
        <title>Draft genomes of a novel of Sporanaerobacter strains.</title>
        <authorList>
            <person name="Ma S."/>
        </authorList>
    </citation>
    <scope>NUCLEOTIDE SEQUENCE [LARGE SCALE GENOMIC DNA]</scope>
    <source>
        <strain evidence="4">NJN-17</strain>
    </source>
</reference>
<name>A0A410QDU4_9FIRM</name>
<feature type="domain" description="HD/PDEase" evidence="2">
    <location>
        <begin position="474"/>
        <end position="631"/>
    </location>
</feature>
<dbReference type="Pfam" id="PF07698">
    <property type="entry name" value="7TM-7TMR_HD"/>
    <property type="match status" value="1"/>
</dbReference>
<evidence type="ECO:0000313" key="4">
    <source>
        <dbReference type="Proteomes" id="UP000287969"/>
    </source>
</evidence>
<dbReference type="OrthoDB" id="9806952at2"/>
<dbReference type="InterPro" id="IPR011621">
    <property type="entry name" value="Metal-dep_PHydrolase_7TM_intra"/>
</dbReference>
<keyword evidence="4" id="KW-1185">Reference proteome</keyword>
<dbReference type="RefSeq" id="WP_128752715.1">
    <property type="nucleotide sequence ID" value="NZ_CP035282.1"/>
</dbReference>
<dbReference type="NCBIfam" id="TIGR00277">
    <property type="entry name" value="HDIG"/>
    <property type="match status" value="1"/>
</dbReference>
<dbReference type="Pfam" id="PF01966">
    <property type="entry name" value="HD"/>
    <property type="match status" value="1"/>
</dbReference>
<dbReference type="AlphaFoldDB" id="A0A410QDU4"/>
<evidence type="ECO:0000256" key="1">
    <source>
        <dbReference type="SAM" id="Phobius"/>
    </source>
</evidence>
<organism evidence="3 4">
    <name type="scientific">Acidilutibacter cellobiosedens</name>
    <dbReference type="NCBI Taxonomy" id="2507161"/>
    <lineage>
        <taxon>Bacteria</taxon>
        <taxon>Bacillati</taxon>
        <taxon>Bacillota</taxon>
        <taxon>Tissierellia</taxon>
        <taxon>Tissierellales</taxon>
        <taxon>Acidilutibacteraceae</taxon>
        <taxon>Acidilutibacter</taxon>
    </lineage>
</organism>
<proteinExistence type="predicted"/>
<keyword evidence="1" id="KW-1133">Transmembrane helix</keyword>
<dbReference type="InterPro" id="IPR003607">
    <property type="entry name" value="HD/PDEase_dom"/>
</dbReference>
<feature type="transmembrane region" description="Helical" evidence="1">
    <location>
        <begin position="424"/>
        <end position="445"/>
    </location>
</feature>
<dbReference type="Proteomes" id="UP000287969">
    <property type="component" value="Chromosome"/>
</dbReference>
<dbReference type="SUPFAM" id="SSF109604">
    <property type="entry name" value="HD-domain/PDEase-like"/>
    <property type="match status" value="1"/>
</dbReference>
<dbReference type="PANTHER" id="PTHR36442:SF1">
    <property type="entry name" value="CYCLIC-DI-AMP PHOSPHODIESTERASE PGPH"/>
    <property type="match status" value="1"/>
</dbReference>
<accession>A0A410QDU4</accession>
<feature type="transmembrane region" description="Helical" evidence="1">
    <location>
        <begin position="333"/>
        <end position="360"/>
    </location>
</feature>
<gene>
    <name evidence="3" type="ORF">EQM13_11385</name>
</gene>
<dbReference type="InterPro" id="IPR006674">
    <property type="entry name" value="HD_domain"/>
</dbReference>
<dbReference type="SMART" id="SM00471">
    <property type="entry name" value="HDc"/>
    <property type="match status" value="1"/>
</dbReference>
<dbReference type="EMBL" id="CP035282">
    <property type="protein sequence ID" value="QAT62146.1"/>
    <property type="molecule type" value="Genomic_DNA"/>
</dbReference>
<dbReference type="Pfam" id="PF07697">
    <property type="entry name" value="7TMR-HDED"/>
    <property type="match status" value="1"/>
</dbReference>
<dbReference type="InterPro" id="IPR006675">
    <property type="entry name" value="HDIG_dom"/>
</dbReference>
<dbReference type="CDD" id="cd00077">
    <property type="entry name" value="HDc"/>
    <property type="match status" value="1"/>
</dbReference>
<dbReference type="PANTHER" id="PTHR36442">
    <property type="entry name" value="CYCLIC-DI-AMP PHOSPHODIESTERASE PGPH"/>
    <property type="match status" value="1"/>
</dbReference>
<evidence type="ECO:0000313" key="3">
    <source>
        <dbReference type="EMBL" id="QAT62146.1"/>
    </source>
</evidence>
<keyword evidence="1" id="KW-0472">Membrane</keyword>